<dbReference type="Pfam" id="PF07715">
    <property type="entry name" value="Plug"/>
    <property type="match status" value="1"/>
</dbReference>
<gene>
    <name evidence="10" type="ORF">GCM10022218_12650</name>
</gene>
<comment type="caution">
    <text evidence="10">The sequence shown here is derived from an EMBL/GenBank/DDBJ whole genome shotgun (WGS) entry which is preliminary data.</text>
</comment>
<comment type="subcellular location">
    <subcellularLocation>
        <location evidence="1 7">Cell outer membrane</location>
        <topology evidence="1 7">Multi-pass membrane protein</topology>
    </subcellularLocation>
</comment>
<comment type="similarity">
    <text evidence="7">Belongs to the TonB-dependent receptor family.</text>
</comment>
<keyword evidence="11" id="KW-1185">Reference proteome</keyword>
<dbReference type="NCBIfam" id="TIGR04056">
    <property type="entry name" value="OMP_RagA_SusC"/>
    <property type="match status" value="1"/>
</dbReference>
<evidence type="ECO:0000256" key="5">
    <source>
        <dbReference type="ARBA" id="ARBA00023136"/>
    </source>
</evidence>
<feature type="signal peptide" evidence="8">
    <location>
        <begin position="1"/>
        <end position="20"/>
    </location>
</feature>
<keyword evidence="3 7" id="KW-1134">Transmembrane beta strand</keyword>
<keyword evidence="5 7" id="KW-0472">Membrane</keyword>
<dbReference type="PROSITE" id="PS52016">
    <property type="entry name" value="TONB_DEPENDENT_REC_3"/>
    <property type="match status" value="1"/>
</dbReference>
<name>A0ABP7ZWI8_9SPHI</name>
<evidence type="ECO:0000313" key="11">
    <source>
        <dbReference type="Proteomes" id="UP001500167"/>
    </source>
</evidence>
<keyword evidence="2 7" id="KW-0813">Transport</keyword>
<evidence type="ECO:0000256" key="4">
    <source>
        <dbReference type="ARBA" id="ARBA00022692"/>
    </source>
</evidence>
<dbReference type="SUPFAM" id="SSF56935">
    <property type="entry name" value="Porins"/>
    <property type="match status" value="1"/>
</dbReference>
<keyword evidence="6 7" id="KW-0998">Cell outer membrane</keyword>
<keyword evidence="10" id="KW-0675">Receptor</keyword>
<dbReference type="NCBIfam" id="TIGR04057">
    <property type="entry name" value="SusC_RagA_signa"/>
    <property type="match status" value="1"/>
</dbReference>
<evidence type="ECO:0000256" key="3">
    <source>
        <dbReference type="ARBA" id="ARBA00022452"/>
    </source>
</evidence>
<accession>A0ABP7ZWI8</accession>
<dbReference type="RefSeq" id="WP_346084976.1">
    <property type="nucleotide sequence ID" value="NZ_BAAAZK010000002.1"/>
</dbReference>
<dbReference type="InterPro" id="IPR039426">
    <property type="entry name" value="TonB-dep_rcpt-like"/>
</dbReference>
<dbReference type="InterPro" id="IPR037066">
    <property type="entry name" value="Plug_dom_sf"/>
</dbReference>
<feature type="domain" description="TonB-dependent receptor plug" evidence="9">
    <location>
        <begin position="114"/>
        <end position="219"/>
    </location>
</feature>
<evidence type="ECO:0000259" key="9">
    <source>
        <dbReference type="Pfam" id="PF07715"/>
    </source>
</evidence>
<dbReference type="InterPro" id="IPR023996">
    <property type="entry name" value="TonB-dep_OMP_SusC/RagA"/>
</dbReference>
<dbReference type="Proteomes" id="UP001500167">
    <property type="component" value="Unassembled WGS sequence"/>
</dbReference>
<proteinExistence type="inferred from homology"/>
<protein>
    <submittedName>
        <fullName evidence="10">TonB-dependent receptor</fullName>
    </submittedName>
</protein>
<evidence type="ECO:0000256" key="1">
    <source>
        <dbReference type="ARBA" id="ARBA00004571"/>
    </source>
</evidence>
<dbReference type="InterPro" id="IPR012910">
    <property type="entry name" value="Plug_dom"/>
</dbReference>
<evidence type="ECO:0000256" key="6">
    <source>
        <dbReference type="ARBA" id="ARBA00023237"/>
    </source>
</evidence>
<keyword evidence="8" id="KW-0732">Signal</keyword>
<reference evidence="11" key="1">
    <citation type="journal article" date="2019" name="Int. J. Syst. Evol. Microbiol.">
        <title>The Global Catalogue of Microorganisms (GCM) 10K type strain sequencing project: providing services to taxonomists for standard genome sequencing and annotation.</title>
        <authorList>
            <consortium name="The Broad Institute Genomics Platform"/>
            <consortium name="The Broad Institute Genome Sequencing Center for Infectious Disease"/>
            <person name="Wu L."/>
            <person name="Ma J."/>
        </authorList>
    </citation>
    <scope>NUCLEOTIDE SEQUENCE [LARGE SCALE GENOMIC DNA]</scope>
    <source>
        <strain evidence="11">JCM 16722</strain>
    </source>
</reference>
<dbReference type="EMBL" id="BAAAZK010000002">
    <property type="protein sequence ID" value="GAA4171881.1"/>
    <property type="molecule type" value="Genomic_DNA"/>
</dbReference>
<evidence type="ECO:0000256" key="7">
    <source>
        <dbReference type="PROSITE-ProRule" id="PRU01360"/>
    </source>
</evidence>
<evidence type="ECO:0000313" key="10">
    <source>
        <dbReference type="EMBL" id="GAA4171881.1"/>
    </source>
</evidence>
<evidence type="ECO:0000256" key="8">
    <source>
        <dbReference type="SAM" id="SignalP"/>
    </source>
</evidence>
<dbReference type="Gene3D" id="2.40.170.20">
    <property type="entry name" value="TonB-dependent receptor, beta-barrel domain"/>
    <property type="match status" value="1"/>
</dbReference>
<dbReference type="InterPro" id="IPR023997">
    <property type="entry name" value="TonB-dep_OMP_SusC/RagA_CS"/>
</dbReference>
<dbReference type="Gene3D" id="2.170.130.10">
    <property type="entry name" value="TonB-dependent receptor, plug domain"/>
    <property type="match status" value="1"/>
</dbReference>
<keyword evidence="4 7" id="KW-0812">Transmembrane</keyword>
<feature type="chain" id="PRO_5045511281" evidence="8">
    <location>
        <begin position="21"/>
        <end position="1055"/>
    </location>
</feature>
<evidence type="ECO:0000256" key="2">
    <source>
        <dbReference type="ARBA" id="ARBA00022448"/>
    </source>
</evidence>
<sequence>MKSFLLIIISCVFTCLKTLAQGEVIRIQDADTRLPLAAVSIKDCGGKLLGATDAQGELALKGEVTCLTFHRLGYLPDTLSLEMLKQRNWLVYLNPKVNELEEVQVSTGYQTVPKERATGAFDVIGQKELDRQIGTNILGRLDGLSNAILFEKRGNAQNDFMVRGLSTITAAIKGPLIVVDNFPYEGDINDINPNDVENITVLKDAAATSIWGAKAGNGVVVITLKKGKFNVPIRLSVTSNISVVSKEDPYYRSQVDNMTYINTERFLFDQGYYNNLLNNRNNYPVISPVVELLNDHRNDLIDDASLNAKLNSIAQGDLRGDISRYLRQKGINQQYNMQLSSGNEKLASIWSLGFDQVRSNIVGNGNSRFTLRTEQTWRPVPRLLLTGGLQFNANNTSDNGITSVRIGSAGAAYPYTRLVDTEGNPNRVEQNYRSRFLDTLGAGKLLDWSYYPLVDQKLLDKVNNSNVLKFDFAAQYEWGKGLRSELRYQYFTSNGLDQDRMDRNSFYVRDLVNKYTQLKGNLPERPIPLGDIMDRTSSRQYGHNVRAQLSYDKQARLGDINMLVGTEIRDNRGLGNTYRQYGYDPDLEISQPVDYGTIYDYYAGLGRGRIWYNFNNERNVDRFVSAYFNGSYNLLKKYTISASARRDASNLFGVNTNNRWKPLWSVGGLWNIERESFYSWTWMPRLSLRVTYGKSGNVNNTIPAQTTITYSSSASSLGGFTNAYVNNPPNPDLRWENVSQLNSALDFAAFKNRITGSFSYFRKNATDLIAIVNVDPTLGVDLLYRNAASLRTQGWELQLNSLNIDAALKWRTSLLLSSNKTKITKYSYKSNVIANLVASGQNLSPIEGYSAYNLVSYRFMGLTSDTGSPQFSVDGEPYMNYANLKSKVTLEDLVFHGPAVPEQFGNLRNIFTYGAWELGVNIAYRFNYFFRRESVNYSSLSSNTPLHSDYYKRWQQAGDEVTTNVPAFIYPLNSNRDQFYTNSDILVEKGDNISLQDVSLSYSIPAKSTYFKRISLQAYARNLGIIWKATKTDLDPNGITVRIPAQFSLGVNAQF</sequence>
<dbReference type="InterPro" id="IPR036942">
    <property type="entry name" value="Beta-barrel_TonB_sf"/>
</dbReference>
<organism evidence="10 11">
    <name type="scientific">Sphingobacterium ginsenosidimutans</name>
    <dbReference type="NCBI Taxonomy" id="687845"/>
    <lineage>
        <taxon>Bacteria</taxon>
        <taxon>Pseudomonadati</taxon>
        <taxon>Bacteroidota</taxon>
        <taxon>Sphingobacteriia</taxon>
        <taxon>Sphingobacteriales</taxon>
        <taxon>Sphingobacteriaceae</taxon>
        <taxon>Sphingobacterium</taxon>
    </lineage>
</organism>